<dbReference type="PROSITE" id="PS50041">
    <property type="entry name" value="C_TYPE_LECTIN_2"/>
    <property type="match status" value="1"/>
</dbReference>
<feature type="chain" id="PRO_5037755701" description="C-type lectin domain-containing protein" evidence="2">
    <location>
        <begin position="20"/>
        <end position="392"/>
    </location>
</feature>
<name>A0A922SM73_SPOEX</name>
<feature type="domain" description="C-type lectin" evidence="3">
    <location>
        <begin position="240"/>
        <end position="358"/>
    </location>
</feature>
<dbReference type="InterPro" id="IPR016187">
    <property type="entry name" value="CTDL_fold"/>
</dbReference>
<feature type="region of interest" description="Disordered" evidence="1">
    <location>
        <begin position="85"/>
        <end position="144"/>
    </location>
</feature>
<comment type="caution">
    <text evidence="4">The sequence shown here is derived from an EMBL/GenBank/DDBJ whole genome shotgun (WGS) entry which is preliminary data.</text>
</comment>
<accession>A0A922SM73</accession>
<dbReference type="InterPro" id="IPR016186">
    <property type="entry name" value="C-type_lectin-like/link_sf"/>
</dbReference>
<gene>
    <name evidence="4" type="ORF">HF086_006674</name>
</gene>
<dbReference type="SMART" id="SM00034">
    <property type="entry name" value="CLECT"/>
    <property type="match status" value="1"/>
</dbReference>
<reference evidence="4" key="1">
    <citation type="journal article" date="2021" name="G3 (Bethesda)">
        <title>Genome and transcriptome analysis of the beet armyworm Spodoptera exigua reveals targets for pest control. .</title>
        <authorList>
            <person name="Simon S."/>
            <person name="Breeschoten T."/>
            <person name="Jansen H.J."/>
            <person name="Dirks R.P."/>
            <person name="Schranz M.E."/>
            <person name="Ros V.I.D."/>
        </authorList>
    </citation>
    <scope>NUCLEOTIDE SEQUENCE</scope>
    <source>
        <strain evidence="4">TB_SE_WUR_2020</strain>
    </source>
</reference>
<feature type="compositionally biased region" description="Pro residues" evidence="1">
    <location>
        <begin position="90"/>
        <end position="100"/>
    </location>
</feature>
<dbReference type="InterPro" id="IPR001304">
    <property type="entry name" value="C-type_lectin-like"/>
</dbReference>
<feature type="signal peptide" evidence="2">
    <location>
        <begin position="1"/>
        <end position="19"/>
    </location>
</feature>
<dbReference type="EMBL" id="JACEFF010000165">
    <property type="protein sequence ID" value="KAH9642950.1"/>
    <property type="molecule type" value="Genomic_DNA"/>
</dbReference>
<protein>
    <recommendedName>
        <fullName evidence="3">C-type lectin domain-containing protein</fullName>
    </recommendedName>
</protein>
<evidence type="ECO:0000259" key="3">
    <source>
        <dbReference type="PROSITE" id="PS50041"/>
    </source>
</evidence>
<dbReference type="CDD" id="cd00037">
    <property type="entry name" value="CLECT"/>
    <property type="match status" value="1"/>
</dbReference>
<evidence type="ECO:0000313" key="5">
    <source>
        <dbReference type="Proteomes" id="UP000814243"/>
    </source>
</evidence>
<evidence type="ECO:0000313" key="4">
    <source>
        <dbReference type="EMBL" id="KAH9642950.1"/>
    </source>
</evidence>
<keyword evidence="2" id="KW-0732">Signal</keyword>
<evidence type="ECO:0000256" key="1">
    <source>
        <dbReference type="SAM" id="MobiDB-lite"/>
    </source>
</evidence>
<sequence>MLLPIAAVALLCLAGSAYTKDHNGTVSDQPRWCSAEQTTCGLYEDDGPWMAMVQQWALTGSEHSGRQGRIMALPPAEGYYVTDRVDRPYLSPPPPPPPAPMKQANHPSHSGPQLPPGARPYDEWQHSPPLPPNTGKIVNRPPNPYKDKFKPSYPAPVQNQPIPVHSQALDRVDENKATPQKQVSETDLYLLGAIEKLVYRADLFEKRLRKMEETVHSLIAGLDAKLGNKAEPCPKNFTRVGSGCYHVSSEVANWKGASYGCRRLKGNMLEIDNDQERDQLTSALFTDKRYKGVDFWTGGLNPGLLWIWSHSARPVVGNSTGAAPAGEGRCLAWVYDPARASYLYRGHDCALRHRYICEKEEDPEKLSNEVERLARSLREGRKPKILWTEHEP</sequence>
<dbReference type="SUPFAM" id="SSF56436">
    <property type="entry name" value="C-type lectin-like"/>
    <property type="match status" value="1"/>
</dbReference>
<dbReference type="Gene3D" id="3.10.100.10">
    <property type="entry name" value="Mannose-Binding Protein A, subunit A"/>
    <property type="match status" value="1"/>
</dbReference>
<dbReference type="Proteomes" id="UP000814243">
    <property type="component" value="Unassembled WGS sequence"/>
</dbReference>
<proteinExistence type="predicted"/>
<evidence type="ECO:0000256" key="2">
    <source>
        <dbReference type="SAM" id="SignalP"/>
    </source>
</evidence>
<dbReference type="AlphaFoldDB" id="A0A922SM73"/>
<organism evidence="4 5">
    <name type="scientific">Spodoptera exigua</name>
    <name type="common">Beet armyworm</name>
    <name type="synonym">Noctua fulgens</name>
    <dbReference type="NCBI Taxonomy" id="7107"/>
    <lineage>
        <taxon>Eukaryota</taxon>
        <taxon>Metazoa</taxon>
        <taxon>Ecdysozoa</taxon>
        <taxon>Arthropoda</taxon>
        <taxon>Hexapoda</taxon>
        <taxon>Insecta</taxon>
        <taxon>Pterygota</taxon>
        <taxon>Neoptera</taxon>
        <taxon>Endopterygota</taxon>
        <taxon>Lepidoptera</taxon>
        <taxon>Glossata</taxon>
        <taxon>Ditrysia</taxon>
        <taxon>Noctuoidea</taxon>
        <taxon>Noctuidae</taxon>
        <taxon>Amphipyrinae</taxon>
        <taxon>Spodoptera</taxon>
    </lineage>
</organism>